<dbReference type="CDD" id="cd06257">
    <property type="entry name" value="DnaJ"/>
    <property type="match status" value="1"/>
</dbReference>
<evidence type="ECO:0000313" key="4">
    <source>
        <dbReference type="Proteomes" id="UP001445335"/>
    </source>
</evidence>
<dbReference type="GO" id="GO:0051082">
    <property type="term" value="F:unfolded protein binding"/>
    <property type="evidence" value="ECO:0007669"/>
    <property type="project" value="TreeGrafter"/>
</dbReference>
<dbReference type="Proteomes" id="UP001445335">
    <property type="component" value="Unassembled WGS sequence"/>
</dbReference>
<keyword evidence="4" id="KW-1185">Reference proteome</keyword>
<sequence>MTYYDILGVDSKASLADIKKAFRERALLLHPDTAYALRAALALPTKPVAVVRRVTEAYEVLRDKGRRAAYDGLHSDGGTFKGAERWGNPGRSGEDEFDEWVADWFRRQGFGPAAEEEFQEERRQAQRMAAAAAWEAEKAEARVNKERGERLRARADVARAARHARVLRRFWHTSSGLVWQDAAVLALLTSSVVGAACLWPPLRPPDAEPALDTSED</sequence>
<dbReference type="EMBL" id="JALJOU010000002">
    <property type="protein sequence ID" value="KAK9845981.1"/>
    <property type="molecule type" value="Genomic_DNA"/>
</dbReference>
<dbReference type="InterPro" id="IPR036869">
    <property type="entry name" value="J_dom_sf"/>
</dbReference>
<keyword evidence="1" id="KW-0175">Coiled coil</keyword>
<dbReference type="Gene3D" id="1.10.287.110">
    <property type="entry name" value="DnaJ domain"/>
    <property type="match status" value="1"/>
</dbReference>
<reference evidence="3 4" key="1">
    <citation type="journal article" date="2024" name="Nat. Commun.">
        <title>Phylogenomics reveals the evolutionary origins of lichenization in chlorophyte algae.</title>
        <authorList>
            <person name="Puginier C."/>
            <person name="Libourel C."/>
            <person name="Otte J."/>
            <person name="Skaloud P."/>
            <person name="Haon M."/>
            <person name="Grisel S."/>
            <person name="Petersen M."/>
            <person name="Berrin J.G."/>
            <person name="Delaux P.M."/>
            <person name="Dal Grande F."/>
            <person name="Keller J."/>
        </authorList>
    </citation>
    <scope>NUCLEOTIDE SEQUENCE [LARGE SCALE GENOMIC DNA]</scope>
    <source>
        <strain evidence="3 4">SAG 245.80</strain>
    </source>
</reference>
<dbReference type="InterPro" id="IPR001623">
    <property type="entry name" value="DnaJ_domain"/>
</dbReference>
<proteinExistence type="predicted"/>
<dbReference type="SMART" id="SM00271">
    <property type="entry name" value="DnaJ"/>
    <property type="match status" value="1"/>
</dbReference>
<dbReference type="PRINTS" id="PR00625">
    <property type="entry name" value="JDOMAIN"/>
</dbReference>
<evidence type="ECO:0000313" key="3">
    <source>
        <dbReference type="EMBL" id="KAK9845981.1"/>
    </source>
</evidence>
<dbReference type="PROSITE" id="PS50076">
    <property type="entry name" value="DNAJ_2"/>
    <property type="match status" value="1"/>
</dbReference>
<evidence type="ECO:0000259" key="2">
    <source>
        <dbReference type="PROSITE" id="PS50076"/>
    </source>
</evidence>
<feature type="domain" description="J" evidence="2">
    <location>
        <begin position="2"/>
        <end position="74"/>
    </location>
</feature>
<accession>A0AAW1SJW1</accession>
<dbReference type="PANTHER" id="PTHR43096">
    <property type="entry name" value="DNAJ HOMOLOG 1, MITOCHONDRIAL-RELATED"/>
    <property type="match status" value="1"/>
</dbReference>
<organism evidence="3 4">
    <name type="scientific">Elliptochloris bilobata</name>
    <dbReference type="NCBI Taxonomy" id="381761"/>
    <lineage>
        <taxon>Eukaryota</taxon>
        <taxon>Viridiplantae</taxon>
        <taxon>Chlorophyta</taxon>
        <taxon>core chlorophytes</taxon>
        <taxon>Trebouxiophyceae</taxon>
        <taxon>Trebouxiophyceae incertae sedis</taxon>
        <taxon>Elliptochloris clade</taxon>
        <taxon>Elliptochloris</taxon>
    </lineage>
</organism>
<dbReference type="SUPFAM" id="SSF46565">
    <property type="entry name" value="Chaperone J-domain"/>
    <property type="match status" value="1"/>
</dbReference>
<protein>
    <recommendedName>
        <fullName evidence="2">J domain-containing protein</fullName>
    </recommendedName>
</protein>
<evidence type="ECO:0000256" key="1">
    <source>
        <dbReference type="SAM" id="Coils"/>
    </source>
</evidence>
<comment type="caution">
    <text evidence="3">The sequence shown here is derived from an EMBL/GenBank/DDBJ whole genome shotgun (WGS) entry which is preliminary data.</text>
</comment>
<feature type="coiled-coil region" evidence="1">
    <location>
        <begin position="122"/>
        <end position="156"/>
    </location>
</feature>
<dbReference type="PANTHER" id="PTHR43096:SF58">
    <property type="entry name" value="CHAPERONE DNAJ-DOMAIN SUPERFAMILY PROTEIN"/>
    <property type="match status" value="1"/>
</dbReference>
<dbReference type="GO" id="GO:0005737">
    <property type="term" value="C:cytoplasm"/>
    <property type="evidence" value="ECO:0007669"/>
    <property type="project" value="TreeGrafter"/>
</dbReference>
<dbReference type="Pfam" id="PF00226">
    <property type="entry name" value="DnaJ"/>
    <property type="match status" value="1"/>
</dbReference>
<name>A0AAW1SJW1_9CHLO</name>
<dbReference type="GO" id="GO:0042026">
    <property type="term" value="P:protein refolding"/>
    <property type="evidence" value="ECO:0007669"/>
    <property type="project" value="TreeGrafter"/>
</dbReference>
<dbReference type="AlphaFoldDB" id="A0AAW1SJW1"/>
<gene>
    <name evidence="3" type="ORF">WJX81_007561</name>
</gene>